<organism evidence="1 2">
    <name type="scientific">Portunus trituberculatus</name>
    <name type="common">Swimming crab</name>
    <name type="synonym">Neptunus trituberculatus</name>
    <dbReference type="NCBI Taxonomy" id="210409"/>
    <lineage>
        <taxon>Eukaryota</taxon>
        <taxon>Metazoa</taxon>
        <taxon>Ecdysozoa</taxon>
        <taxon>Arthropoda</taxon>
        <taxon>Crustacea</taxon>
        <taxon>Multicrustacea</taxon>
        <taxon>Malacostraca</taxon>
        <taxon>Eumalacostraca</taxon>
        <taxon>Eucarida</taxon>
        <taxon>Decapoda</taxon>
        <taxon>Pleocyemata</taxon>
        <taxon>Brachyura</taxon>
        <taxon>Eubrachyura</taxon>
        <taxon>Portunoidea</taxon>
        <taxon>Portunidae</taxon>
        <taxon>Portuninae</taxon>
        <taxon>Portunus</taxon>
    </lineage>
</organism>
<evidence type="ECO:0000313" key="1">
    <source>
        <dbReference type="EMBL" id="MPC83731.1"/>
    </source>
</evidence>
<protein>
    <submittedName>
        <fullName evidence="1">Uncharacterized protein</fullName>
    </submittedName>
</protein>
<evidence type="ECO:0000313" key="2">
    <source>
        <dbReference type="Proteomes" id="UP000324222"/>
    </source>
</evidence>
<sequence>MEIQPIWRKQRDQQKSQPLSAVFGVSPDKMFRKSENRKLHVSFALLLPLALYRDRIVLSSIGRLHDTSCDFGD</sequence>
<comment type="caution">
    <text evidence="1">The sequence shown here is derived from an EMBL/GenBank/DDBJ whole genome shotgun (WGS) entry which is preliminary data.</text>
</comment>
<proteinExistence type="predicted"/>
<dbReference type="AlphaFoldDB" id="A0A5B7IEB5"/>
<dbReference type="EMBL" id="VSRR010063315">
    <property type="protein sequence ID" value="MPC83731.1"/>
    <property type="molecule type" value="Genomic_DNA"/>
</dbReference>
<dbReference type="Proteomes" id="UP000324222">
    <property type="component" value="Unassembled WGS sequence"/>
</dbReference>
<accession>A0A5B7IEB5</accession>
<reference evidence="1 2" key="1">
    <citation type="submission" date="2019-05" db="EMBL/GenBank/DDBJ databases">
        <title>Another draft genome of Portunus trituberculatus and its Hox gene families provides insights of decapod evolution.</title>
        <authorList>
            <person name="Jeong J.-H."/>
            <person name="Song I."/>
            <person name="Kim S."/>
            <person name="Choi T."/>
            <person name="Kim D."/>
            <person name="Ryu S."/>
            <person name="Kim W."/>
        </authorList>
    </citation>
    <scope>NUCLEOTIDE SEQUENCE [LARGE SCALE GENOMIC DNA]</scope>
    <source>
        <tissue evidence="1">Muscle</tissue>
    </source>
</reference>
<name>A0A5B7IEB5_PORTR</name>
<keyword evidence="2" id="KW-1185">Reference proteome</keyword>
<gene>
    <name evidence="1" type="ORF">E2C01_078447</name>
</gene>